<keyword evidence="3" id="KW-1185">Reference proteome</keyword>
<dbReference type="Gramene" id="TraesCS6D02G109100.2">
    <property type="protein sequence ID" value="TraesCS6D02G109100.2"/>
    <property type="gene ID" value="TraesCS6D02G109100"/>
</dbReference>
<organism evidence="2">
    <name type="scientific">Triticum aestivum</name>
    <name type="common">Wheat</name>
    <dbReference type="NCBI Taxonomy" id="4565"/>
    <lineage>
        <taxon>Eukaryota</taxon>
        <taxon>Viridiplantae</taxon>
        <taxon>Streptophyta</taxon>
        <taxon>Embryophyta</taxon>
        <taxon>Tracheophyta</taxon>
        <taxon>Spermatophyta</taxon>
        <taxon>Magnoliopsida</taxon>
        <taxon>Liliopsida</taxon>
        <taxon>Poales</taxon>
        <taxon>Poaceae</taxon>
        <taxon>BOP clade</taxon>
        <taxon>Pooideae</taxon>
        <taxon>Triticodae</taxon>
        <taxon>Triticeae</taxon>
        <taxon>Triticinae</taxon>
        <taxon>Triticum</taxon>
    </lineage>
</organism>
<proteinExistence type="predicted"/>
<dbReference type="PANTHER" id="PTHR34454">
    <property type="entry name" value="TUNICAMYCIN INDUCED PROTEIN"/>
    <property type="match status" value="1"/>
</dbReference>
<name>A0A3B6QBR8_WHEAT</name>
<feature type="compositionally biased region" description="Pro residues" evidence="1">
    <location>
        <begin position="31"/>
        <end position="50"/>
    </location>
</feature>
<sequence>MTRTDRRNAGSAPIPTPGRSPPAISASSSSTPPPPGPRETVPPPPVPPLCPRSRRPPTLPPTPTPAPDPTFFDDVVDVVADKYGWDLDAEVRVWPIDAERSLVGAVQRYELRARAGGAAVALARASDGAVDWSRPDAPVVEEVVGLDGVEFVAGDDTLGFGSGIRDLAMVGPFELVVCDGAGRGLAELQLPSVRTPPPESLIAEPKQSQSSLCLQAGERKGIGEAGTKPNQSFRMTSFWSQIDMRPILPKSAPPVHSIIPTALQRGLQGRRSPSEHHRCPVSSVLEHHWVEEGEAILWPRSSRKIVSLTPNCKIFGIKEGRLRPVEKRFFSTQYMHLLILQLSRSDLLCFGLNLQGPELHSMALLCQTPSNLLKPTCLSGSLAPLAICMLDSSSSEDTS</sequence>
<reference evidence="2" key="1">
    <citation type="submission" date="2018-08" db="EMBL/GenBank/DDBJ databases">
        <authorList>
            <person name="Rossello M."/>
        </authorList>
    </citation>
    <scope>NUCLEOTIDE SEQUENCE [LARGE SCALE GENOMIC DNA]</scope>
    <source>
        <strain evidence="2">cv. Chinese Spring</strain>
    </source>
</reference>
<feature type="region of interest" description="Disordered" evidence="1">
    <location>
        <begin position="1"/>
        <end position="70"/>
    </location>
</feature>
<dbReference type="EnsemblPlants" id="TraesCS6D02G109100.2">
    <property type="protein sequence ID" value="TraesCS6D02G109100.2"/>
    <property type="gene ID" value="TraesCS6D02G109100"/>
</dbReference>
<dbReference type="OrthoDB" id="10384268at2759"/>
<feature type="compositionally biased region" description="Pro residues" evidence="1">
    <location>
        <begin position="57"/>
        <end position="68"/>
    </location>
</feature>
<dbReference type="PANTHER" id="PTHR34454:SF3">
    <property type="entry name" value="PEPTIDASE I, PUTATIVE-RELATED"/>
    <property type="match status" value="1"/>
</dbReference>
<evidence type="ECO:0000313" key="3">
    <source>
        <dbReference type="Proteomes" id="UP000019116"/>
    </source>
</evidence>
<protein>
    <submittedName>
        <fullName evidence="2">Uncharacterized protein</fullName>
    </submittedName>
</protein>
<dbReference type="PaxDb" id="4565-Traes_1BS_23B11A70D.1"/>
<dbReference type="Gramene" id="TraesCS6D03G0235400.2">
    <property type="protein sequence ID" value="TraesCS6D03G0235400.2.CDS"/>
    <property type="gene ID" value="TraesCS6D03G0235400"/>
</dbReference>
<accession>A0A3B6QBR8</accession>
<dbReference type="AlphaFoldDB" id="A0A3B6QBR8"/>
<reference evidence="2" key="2">
    <citation type="submission" date="2018-10" db="UniProtKB">
        <authorList>
            <consortium name="EnsemblPlants"/>
        </authorList>
    </citation>
    <scope>IDENTIFICATION</scope>
</reference>
<dbReference type="Proteomes" id="UP000019116">
    <property type="component" value="Chromosome 6D"/>
</dbReference>
<evidence type="ECO:0000313" key="2">
    <source>
        <dbReference type="EnsemblPlants" id="TraesCS6D02G109100.2"/>
    </source>
</evidence>
<evidence type="ECO:0000256" key="1">
    <source>
        <dbReference type="SAM" id="MobiDB-lite"/>
    </source>
</evidence>
<dbReference type="InterPro" id="IPR053283">
    <property type="entry name" value="TUNICAMYCIN_INDUCED_1"/>
</dbReference>
<feature type="compositionally biased region" description="Low complexity" evidence="1">
    <location>
        <begin position="21"/>
        <end position="30"/>
    </location>
</feature>